<dbReference type="InterPro" id="IPR028081">
    <property type="entry name" value="Leu-bd"/>
</dbReference>
<evidence type="ECO:0000259" key="4">
    <source>
        <dbReference type="Pfam" id="PF13458"/>
    </source>
</evidence>
<dbReference type="EMBL" id="PTRA01000001">
    <property type="protein sequence ID" value="PQA59516.1"/>
    <property type="molecule type" value="Genomic_DNA"/>
</dbReference>
<dbReference type="RefSeq" id="WP_104711064.1">
    <property type="nucleotide sequence ID" value="NZ_PTRA01000001.1"/>
</dbReference>
<dbReference type="OrthoDB" id="1490998at2"/>
<evidence type="ECO:0000256" key="2">
    <source>
        <dbReference type="ARBA" id="ARBA00022729"/>
    </source>
</evidence>
<dbReference type="AlphaFoldDB" id="A0A2S7IPA8"/>
<proteinExistence type="inferred from homology"/>
<gene>
    <name evidence="5" type="ORF">C5O19_07670</name>
</gene>
<feature type="chain" id="PRO_5015778417" description="Leucine-binding protein domain-containing protein" evidence="3">
    <location>
        <begin position="20"/>
        <end position="551"/>
    </location>
</feature>
<comment type="similarity">
    <text evidence="1">Belongs to the leucine-binding protein family.</text>
</comment>
<keyword evidence="2 3" id="KW-0732">Signal</keyword>
<dbReference type="InterPro" id="IPR011990">
    <property type="entry name" value="TPR-like_helical_dom_sf"/>
</dbReference>
<feature type="domain" description="Leucine-binding protein" evidence="4">
    <location>
        <begin position="246"/>
        <end position="535"/>
    </location>
</feature>
<keyword evidence="6" id="KW-1185">Reference proteome</keyword>
<dbReference type="Pfam" id="PF13458">
    <property type="entry name" value="Peripla_BP_6"/>
    <property type="match status" value="1"/>
</dbReference>
<evidence type="ECO:0000256" key="3">
    <source>
        <dbReference type="SAM" id="SignalP"/>
    </source>
</evidence>
<accession>A0A2S7IPA8</accession>
<dbReference type="CDD" id="cd06268">
    <property type="entry name" value="PBP1_ABC_transporter_LIVBP-like"/>
    <property type="match status" value="1"/>
</dbReference>
<comment type="caution">
    <text evidence="5">The sequence shown here is derived from an EMBL/GenBank/DDBJ whole genome shotgun (WGS) entry which is preliminary data.</text>
</comment>
<sequence>MIRLTFIFFSILFSLNVLAQTAPADYQQAYQKGERALRDKKYDLAREYFAPLTSARYQNELVPYSHYFMALACLKSDRLAESRTYLRQLESRYPNWLKIADARYLYANVLLEEDQFTAGVDALKRLPEARMKQDIESLEAYYLAQCTNLSTLRQLHTKYPNDAIIAENLVALIQRNSTNKADLDLAARLTTRFSLKPRTAPTGPNIPVVTAPKGKKSAYTIAVLFPFRMNELNSANNQFVVDLYEGIRLAVKKLQSEGITVNVLAYEVDNTAESMQKVFGDPQFQQSDVLIGPLYPVTYELATTWAAERNIPIVNPISTNSSLLVNQTYLVQPSVESQARLLFQFSQRFTPKSTYIAYGNTRQDSLLAATYAQVAKTNGVQVLGMKRGRSESLAVELKGKKPGHILAAFTGSGEGPGVISWNRSTNLGVPLLVPYEAFNTNTSPASTFSGSNVYFFDSMFSSDTDPAVLDFRQKYMTQINTLPSSYAYLGYDTMLFFGRMLGKYGSDFTKGLKSQPYKDGYTLGGFDYRQSTDNQNFNVLKFSNYQFIQVK</sequence>
<reference evidence="6" key="1">
    <citation type="submission" date="2018-02" db="EMBL/GenBank/DDBJ databases">
        <title>Genome sequencing of Solimonas sp. HR-BB.</title>
        <authorList>
            <person name="Lee Y."/>
            <person name="Jeon C.O."/>
        </authorList>
    </citation>
    <scope>NUCLEOTIDE SEQUENCE [LARGE SCALE GENOMIC DNA]</scope>
    <source>
        <strain evidence="6">HR-U</strain>
    </source>
</reference>
<dbReference type="SUPFAM" id="SSF48452">
    <property type="entry name" value="TPR-like"/>
    <property type="match status" value="1"/>
</dbReference>
<dbReference type="Gene3D" id="3.40.50.2300">
    <property type="match status" value="2"/>
</dbReference>
<feature type="signal peptide" evidence="3">
    <location>
        <begin position="1"/>
        <end position="19"/>
    </location>
</feature>
<dbReference type="Proteomes" id="UP000239590">
    <property type="component" value="Unassembled WGS sequence"/>
</dbReference>
<evidence type="ECO:0000256" key="1">
    <source>
        <dbReference type="ARBA" id="ARBA00010062"/>
    </source>
</evidence>
<dbReference type="Gene3D" id="1.25.40.10">
    <property type="entry name" value="Tetratricopeptide repeat domain"/>
    <property type="match status" value="1"/>
</dbReference>
<organism evidence="5 6">
    <name type="scientific">Siphonobacter curvatus</name>
    <dbReference type="NCBI Taxonomy" id="2094562"/>
    <lineage>
        <taxon>Bacteria</taxon>
        <taxon>Pseudomonadati</taxon>
        <taxon>Bacteroidota</taxon>
        <taxon>Cytophagia</taxon>
        <taxon>Cytophagales</taxon>
        <taxon>Cytophagaceae</taxon>
        <taxon>Siphonobacter</taxon>
    </lineage>
</organism>
<dbReference type="InterPro" id="IPR028082">
    <property type="entry name" value="Peripla_BP_I"/>
</dbReference>
<protein>
    <recommendedName>
        <fullName evidence="4">Leucine-binding protein domain-containing protein</fullName>
    </recommendedName>
</protein>
<name>A0A2S7IPA8_9BACT</name>
<evidence type="ECO:0000313" key="5">
    <source>
        <dbReference type="EMBL" id="PQA59516.1"/>
    </source>
</evidence>
<evidence type="ECO:0000313" key="6">
    <source>
        <dbReference type="Proteomes" id="UP000239590"/>
    </source>
</evidence>
<dbReference type="SUPFAM" id="SSF53822">
    <property type="entry name" value="Periplasmic binding protein-like I"/>
    <property type="match status" value="1"/>
</dbReference>